<evidence type="ECO:0000313" key="8">
    <source>
        <dbReference type="EMBL" id="CEJ93110.1"/>
    </source>
</evidence>
<protein>
    <recommendedName>
        <fullName evidence="7">Zn(2)-C6 fungal-type domain-containing protein</fullName>
    </recommendedName>
</protein>
<dbReference type="HOGENOM" id="CLU_026318_0_0_1"/>
<evidence type="ECO:0000256" key="1">
    <source>
        <dbReference type="ARBA" id="ARBA00004123"/>
    </source>
</evidence>
<dbReference type="InterPro" id="IPR036864">
    <property type="entry name" value="Zn2-C6_fun-type_DNA-bd_sf"/>
</dbReference>
<dbReference type="EMBL" id="CDHN01000005">
    <property type="protein sequence ID" value="CEJ93110.1"/>
    <property type="molecule type" value="Genomic_DNA"/>
</dbReference>
<keyword evidence="4" id="KW-0804">Transcription</keyword>
<evidence type="ECO:0000256" key="2">
    <source>
        <dbReference type="ARBA" id="ARBA00023015"/>
    </source>
</evidence>
<proteinExistence type="predicted"/>
<feature type="domain" description="Zn(2)-C6 fungal-type" evidence="7">
    <location>
        <begin position="19"/>
        <end position="53"/>
    </location>
</feature>
<dbReference type="GO" id="GO:0000976">
    <property type="term" value="F:transcription cis-regulatory region binding"/>
    <property type="evidence" value="ECO:0007669"/>
    <property type="project" value="TreeGrafter"/>
</dbReference>
<dbReference type="GO" id="GO:0008270">
    <property type="term" value="F:zinc ion binding"/>
    <property type="evidence" value="ECO:0007669"/>
    <property type="project" value="InterPro"/>
</dbReference>
<reference evidence="8 9" key="1">
    <citation type="journal article" date="2015" name="Genome Announc.">
        <title>Draft Genome Sequence and Gene Annotation of the Entomopathogenic Fungus Verticillium hemipterigenum.</title>
        <authorList>
            <person name="Horn F."/>
            <person name="Habel A."/>
            <person name="Scharf D.H."/>
            <person name="Dworschak J."/>
            <person name="Brakhage A.A."/>
            <person name="Guthke R."/>
            <person name="Hertweck C."/>
            <person name="Linde J."/>
        </authorList>
    </citation>
    <scope>NUCLEOTIDE SEQUENCE [LARGE SCALE GENOMIC DNA]</scope>
</reference>
<dbReference type="CDD" id="cd12148">
    <property type="entry name" value="fungal_TF_MHR"/>
    <property type="match status" value="1"/>
</dbReference>
<dbReference type="Gene3D" id="4.10.240.10">
    <property type="entry name" value="Zn(2)-C6 fungal-type DNA-binding domain"/>
    <property type="match status" value="1"/>
</dbReference>
<dbReference type="Proteomes" id="UP000039046">
    <property type="component" value="Unassembled WGS sequence"/>
</dbReference>
<comment type="subcellular location">
    <subcellularLocation>
        <location evidence="1">Nucleus</location>
    </subcellularLocation>
</comment>
<name>A0A0A1TNQ4_9HYPO</name>
<dbReference type="PANTHER" id="PTHR31845:SF10">
    <property type="entry name" value="ZN(II)2CYS6 TRANSCRIPTION FACTOR (EUROFUNG)"/>
    <property type="match status" value="1"/>
</dbReference>
<keyword evidence="5" id="KW-0539">Nucleus</keyword>
<evidence type="ECO:0000256" key="4">
    <source>
        <dbReference type="ARBA" id="ARBA00023163"/>
    </source>
</evidence>
<gene>
    <name evidence="8" type="ORF">VHEMI08723</name>
</gene>
<organism evidence="8 9">
    <name type="scientific">[Torrubiella] hemipterigena</name>
    <dbReference type="NCBI Taxonomy" id="1531966"/>
    <lineage>
        <taxon>Eukaryota</taxon>
        <taxon>Fungi</taxon>
        <taxon>Dikarya</taxon>
        <taxon>Ascomycota</taxon>
        <taxon>Pezizomycotina</taxon>
        <taxon>Sordariomycetes</taxon>
        <taxon>Hypocreomycetidae</taxon>
        <taxon>Hypocreales</taxon>
        <taxon>Clavicipitaceae</taxon>
        <taxon>Clavicipitaceae incertae sedis</taxon>
        <taxon>'Torrubiella' clade</taxon>
    </lineage>
</organism>
<evidence type="ECO:0000313" key="9">
    <source>
        <dbReference type="Proteomes" id="UP000039046"/>
    </source>
</evidence>
<sequence length="646" mass="72812">MEMITPPERPMSPPRRQRACLACTKAKARCHFPEDTENSSSACERCERIGIRCVAKSSKSLRKPRQIKPLNNRVSSLEQKLDELTRALHSRESDITRLLTSQTNAESVADAQKPKPAVSTVHKLCSPDIRERPARPRTIVPNSSTPPFGLTWYQADTILQIYRTEFCKNFPFVIISESVSAKELLKSKPAVFRAIMLACAPLPTAKLEKMKRNALAYLSQHIIVEDDRDIELLQALLIVLAWADLGGLYDQQITNLTFMAVGYAHNLGITKIPRAMLRKMGIDDIPEDLKSSKTAEMMSKVHSPEEQRTFLGCYCLASVNSTQFGRLNSLSGQYVELCCETLERNREFETDFIMTQMVRMIHVGERIAESFGAAVDNTRGRPFLFLLGDHVSAMRTELDTIMASLSEKNIKENMPSLSQQDVYEFHITYALHYQYLLVRLYEPATYLKPSADEPSNPPSYRVQGLQNCLNAIKDYYNIIERLSGPFLRCMPVTQIAQVTLVLVISTRLLLIDGGPNYDILAARKLLNFENTLDDLIVRLRTVEKDRLRVLDDFARNAGLPLVPEDDSGVASKFLDTAMKTGWIKNWYIGKIAEKSVGPNSVGAANPSFDWNSVGSEEMGTEGKPPVWFGGLLENNLWNFDDMDMPQ</sequence>
<evidence type="ECO:0000259" key="7">
    <source>
        <dbReference type="PROSITE" id="PS00463"/>
    </source>
</evidence>
<dbReference type="OrthoDB" id="5217604at2759"/>
<dbReference type="SUPFAM" id="SSF57701">
    <property type="entry name" value="Zn2/Cys6 DNA-binding domain"/>
    <property type="match status" value="1"/>
</dbReference>
<dbReference type="STRING" id="1531966.A0A0A1TNQ4"/>
<dbReference type="AlphaFoldDB" id="A0A0A1TNQ4"/>
<keyword evidence="2" id="KW-0805">Transcription regulation</keyword>
<dbReference type="PROSITE" id="PS00463">
    <property type="entry name" value="ZN2_CY6_FUNGAL_1"/>
    <property type="match status" value="1"/>
</dbReference>
<feature type="coiled-coil region" evidence="6">
    <location>
        <begin position="67"/>
        <end position="94"/>
    </location>
</feature>
<evidence type="ECO:0000256" key="6">
    <source>
        <dbReference type="SAM" id="Coils"/>
    </source>
</evidence>
<evidence type="ECO:0000256" key="3">
    <source>
        <dbReference type="ARBA" id="ARBA00023125"/>
    </source>
</evidence>
<dbReference type="GO" id="GO:0000981">
    <property type="term" value="F:DNA-binding transcription factor activity, RNA polymerase II-specific"/>
    <property type="evidence" value="ECO:0007669"/>
    <property type="project" value="InterPro"/>
</dbReference>
<keyword evidence="9" id="KW-1185">Reference proteome</keyword>
<evidence type="ECO:0000256" key="5">
    <source>
        <dbReference type="ARBA" id="ARBA00023242"/>
    </source>
</evidence>
<dbReference type="InterPro" id="IPR051089">
    <property type="entry name" value="prtT"/>
</dbReference>
<keyword evidence="3" id="KW-0238">DNA-binding</keyword>
<dbReference type="InterPro" id="IPR001138">
    <property type="entry name" value="Zn2Cys6_DnaBD"/>
</dbReference>
<accession>A0A0A1TNQ4</accession>
<keyword evidence="6" id="KW-0175">Coiled coil</keyword>
<dbReference type="GO" id="GO:0005634">
    <property type="term" value="C:nucleus"/>
    <property type="evidence" value="ECO:0007669"/>
    <property type="project" value="UniProtKB-SubCell"/>
</dbReference>
<dbReference type="PANTHER" id="PTHR31845">
    <property type="entry name" value="FINGER DOMAIN PROTEIN, PUTATIVE-RELATED"/>
    <property type="match status" value="1"/>
</dbReference>